<comment type="similarity">
    <text evidence="1">Belongs to the short-chain dehydrogenases/reductases (SDR) family.</text>
</comment>
<dbReference type="InterPro" id="IPR036291">
    <property type="entry name" value="NAD(P)-bd_dom_sf"/>
</dbReference>
<dbReference type="SUPFAM" id="SSF51735">
    <property type="entry name" value="NAD(P)-binding Rossmann-fold domains"/>
    <property type="match status" value="1"/>
</dbReference>
<evidence type="ECO:0000313" key="3">
    <source>
        <dbReference type="EMBL" id="CAE8641795.1"/>
    </source>
</evidence>
<organism evidence="3 4">
    <name type="scientific">Polarella glacialis</name>
    <name type="common">Dinoflagellate</name>
    <dbReference type="NCBI Taxonomy" id="89957"/>
    <lineage>
        <taxon>Eukaryota</taxon>
        <taxon>Sar</taxon>
        <taxon>Alveolata</taxon>
        <taxon>Dinophyceae</taxon>
        <taxon>Suessiales</taxon>
        <taxon>Suessiaceae</taxon>
        <taxon>Polarella</taxon>
    </lineage>
</organism>
<dbReference type="PANTHER" id="PTHR43477">
    <property type="entry name" value="DIHYDROANTICAPSIN 7-DEHYDROGENASE"/>
    <property type="match status" value="1"/>
</dbReference>
<dbReference type="PANTHER" id="PTHR43477:SF1">
    <property type="entry name" value="DIHYDROANTICAPSIN 7-DEHYDROGENASE"/>
    <property type="match status" value="1"/>
</dbReference>
<dbReference type="OMA" id="HTVLYLM"/>
<reference evidence="3" key="1">
    <citation type="submission" date="2021-02" db="EMBL/GenBank/DDBJ databases">
        <authorList>
            <person name="Dougan E. K."/>
            <person name="Rhodes N."/>
            <person name="Thang M."/>
            <person name="Chan C."/>
        </authorList>
    </citation>
    <scope>NUCLEOTIDE SEQUENCE</scope>
</reference>
<evidence type="ECO:0000256" key="2">
    <source>
        <dbReference type="ARBA" id="ARBA00023002"/>
    </source>
</evidence>
<dbReference type="InterPro" id="IPR051122">
    <property type="entry name" value="SDR_DHRS6-like"/>
</dbReference>
<proteinExistence type="inferred from homology"/>
<accession>A0A813HWN7</accession>
<evidence type="ECO:0000313" key="4">
    <source>
        <dbReference type="Proteomes" id="UP000654075"/>
    </source>
</evidence>
<dbReference type="Proteomes" id="UP000654075">
    <property type="component" value="Unassembled WGS sequence"/>
</dbReference>
<keyword evidence="4" id="KW-1185">Reference proteome</keyword>
<dbReference type="OrthoDB" id="294295at2759"/>
<name>A0A813HWN7_POLGL</name>
<dbReference type="EMBL" id="CAJNNV010033011">
    <property type="protein sequence ID" value="CAE8641795.1"/>
    <property type="molecule type" value="Genomic_DNA"/>
</dbReference>
<comment type="caution">
    <text evidence="3">The sequence shown here is derived from an EMBL/GenBank/DDBJ whole genome shotgun (WGS) entry which is preliminary data.</text>
</comment>
<keyword evidence="2" id="KW-0560">Oxidoreductase</keyword>
<dbReference type="CDD" id="cd05233">
    <property type="entry name" value="SDR_c"/>
    <property type="match status" value="1"/>
</dbReference>
<evidence type="ECO:0000256" key="1">
    <source>
        <dbReference type="ARBA" id="ARBA00006484"/>
    </source>
</evidence>
<dbReference type="Gene3D" id="3.40.50.720">
    <property type="entry name" value="NAD(P)-binding Rossmann-like Domain"/>
    <property type="match status" value="1"/>
</dbReference>
<gene>
    <name evidence="3" type="ORF">PGLA1383_LOCUS56386</name>
</gene>
<dbReference type="InterPro" id="IPR002347">
    <property type="entry name" value="SDR_fam"/>
</dbReference>
<dbReference type="AlphaFoldDB" id="A0A813HWN7"/>
<dbReference type="Pfam" id="PF13561">
    <property type="entry name" value="adh_short_C2"/>
    <property type="match status" value="1"/>
</dbReference>
<sequence length="250" mass="25840">MASLQAKSIVVIGGTQGMGLAVAKLAASLGAAKVSVASRAEANVAQAVIEIKAVAAAGCEVAGYVSDATDEESLSNAFSNIGPCDYVAVNAGGGRPTTVLGSPLEQQREVWEAKYWAIVKTVRAAAPFVLPGGSFTFVGGSWSQKPMAGQVQAAAQQAAVEGLARALALELAPKEIRVNVCAMGVVRTPLWDRVVPDSEKREEVFSKKAASLPVGRVGAPEDVAEAMIMLMTNRFATGTVFNLNGGEYIS</sequence>
<dbReference type="PRINTS" id="PR00081">
    <property type="entry name" value="GDHRDH"/>
</dbReference>
<dbReference type="GO" id="GO:0016491">
    <property type="term" value="F:oxidoreductase activity"/>
    <property type="evidence" value="ECO:0007669"/>
    <property type="project" value="UniProtKB-KW"/>
</dbReference>
<protein>
    <submittedName>
        <fullName evidence="3">Uncharacterized protein</fullName>
    </submittedName>
</protein>